<dbReference type="PANTHER" id="PTHR46377:SF1">
    <property type="entry name" value="DUAL SPECIFICITY PROTEIN PHOSPHATASE 19"/>
    <property type="match status" value="1"/>
</dbReference>
<evidence type="ECO:0000313" key="7">
    <source>
        <dbReference type="RefSeq" id="XP_017028717.1"/>
    </source>
</evidence>
<dbReference type="PANTHER" id="PTHR46377">
    <property type="entry name" value="DUAL SPECIFICITY PROTEIN PHOSPHATASE 19"/>
    <property type="match status" value="1"/>
</dbReference>
<dbReference type="SUPFAM" id="SSF52799">
    <property type="entry name" value="(Phosphotyrosine protein) phosphatases II"/>
    <property type="match status" value="1"/>
</dbReference>
<dbReference type="PROSITE" id="PS50056">
    <property type="entry name" value="TYR_PHOSPHATASE_2"/>
    <property type="match status" value="1"/>
</dbReference>
<dbReference type="GO" id="GO:0005737">
    <property type="term" value="C:cytoplasm"/>
    <property type="evidence" value="ECO:0007669"/>
    <property type="project" value="TreeGrafter"/>
</dbReference>
<name>A0A6P4IID5_DROKI</name>
<dbReference type="Proteomes" id="UP001652661">
    <property type="component" value="Chromosome 3L"/>
</dbReference>
<evidence type="ECO:0000256" key="3">
    <source>
        <dbReference type="SAM" id="MobiDB-lite"/>
    </source>
</evidence>
<keyword evidence="1" id="KW-0378">Hydrolase</keyword>
<dbReference type="InterPro" id="IPR029021">
    <property type="entry name" value="Prot-tyrosine_phosphatase-like"/>
</dbReference>
<organism evidence="6 7">
    <name type="scientific">Drosophila kikkawai</name>
    <name type="common">Fruit fly</name>
    <dbReference type="NCBI Taxonomy" id="30033"/>
    <lineage>
        <taxon>Eukaryota</taxon>
        <taxon>Metazoa</taxon>
        <taxon>Ecdysozoa</taxon>
        <taxon>Arthropoda</taxon>
        <taxon>Hexapoda</taxon>
        <taxon>Insecta</taxon>
        <taxon>Pterygota</taxon>
        <taxon>Neoptera</taxon>
        <taxon>Endopterygota</taxon>
        <taxon>Diptera</taxon>
        <taxon>Brachycera</taxon>
        <taxon>Muscomorpha</taxon>
        <taxon>Ephydroidea</taxon>
        <taxon>Drosophilidae</taxon>
        <taxon>Drosophila</taxon>
        <taxon>Sophophora</taxon>
    </lineage>
</organism>
<reference evidence="7" key="1">
    <citation type="submission" date="2025-08" db="UniProtKB">
        <authorList>
            <consortium name="RefSeq"/>
        </authorList>
    </citation>
    <scope>IDENTIFICATION</scope>
    <source>
        <strain evidence="7">14028-0561.14</strain>
        <tissue evidence="7">Whole fly</tissue>
    </source>
</reference>
<dbReference type="GO" id="GO:0008579">
    <property type="term" value="F:JUN kinase phosphatase activity"/>
    <property type="evidence" value="ECO:0007669"/>
    <property type="project" value="TreeGrafter"/>
</dbReference>
<feature type="domain" description="Tyrosine-protein phosphatase" evidence="4">
    <location>
        <begin position="72"/>
        <end position="220"/>
    </location>
</feature>
<accession>A0A6P4IID5</accession>
<dbReference type="InterPro" id="IPR020422">
    <property type="entry name" value="TYR_PHOSPHATASE_DUAL_dom"/>
</dbReference>
<dbReference type="Gene3D" id="3.90.190.10">
    <property type="entry name" value="Protein tyrosine phosphatase superfamily"/>
    <property type="match status" value="1"/>
</dbReference>
<keyword evidence="6" id="KW-1185">Reference proteome</keyword>
<gene>
    <name evidence="7" type="primary">Mkp</name>
</gene>
<dbReference type="Pfam" id="PF00782">
    <property type="entry name" value="DSPc"/>
    <property type="match status" value="1"/>
</dbReference>
<dbReference type="InterPro" id="IPR000340">
    <property type="entry name" value="Dual-sp_phosphatase_cat-dom"/>
</dbReference>
<dbReference type="OrthoDB" id="10252009at2759"/>
<evidence type="ECO:0000259" key="5">
    <source>
        <dbReference type="PROSITE" id="PS50056"/>
    </source>
</evidence>
<dbReference type="InterPro" id="IPR016130">
    <property type="entry name" value="Tyr_Pase_AS"/>
</dbReference>
<keyword evidence="2" id="KW-0904">Protein phosphatase</keyword>
<dbReference type="PROSITE" id="PS50054">
    <property type="entry name" value="TYR_PHOSPHATASE_DUAL"/>
    <property type="match status" value="1"/>
</dbReference>
<evidence type="ECO:0000313" key="6">
    <source>
        <dbReference type="Proteomes" id="UP001652661"/>
    </source>
</evidence>
<protein>
    <submittedName>
        <fullName evidence="7">Dual specificity protein phosphatase 19</fullName>
    </submittedName>
</protein>
<evidence type="ECO:0000256" key="1">
    <source>
        <dbReference type="ARBA" id="ARBA00022801"/>
    </source>
</evidence>
<dbReference type="AlphaFoldDB" id="A0A6P4IID5"/>
<dbReference type="InterPro" id="IPR000387">
    <property type="entry name" value="Tyr_Pase_dom"/>
</dbReference>
<sequence>MILLYELQKRLANLRPTTTVVTTPTGARYIEPRRRSSGSEEGTGTAASGSPQQQHLESRPYGFVVDTKPDTMPACILSEFLYLGSQDAVTAENVLRYKWTHILSVGIPTPSLGELQLPTPVKCKYLPCLDLPDADLLHYVLPVSIEFIEEARRQTPQGCVLVHCNAGVSRSASVVIGYLMQRRDMSAEDAYNLVKSWRPCIQPNAGFMRQLKNSSKKHRQQSP</sequence>
<dbReference type="CDD" id="cd14498">
    <property type="entry name" value="DSP"/>
    <property type="match status" value="1"/>
</dbReference>
<feature type="region of interest" description="Disordered" evidence="3">
    <location>
        <begin position="24"/>
        <end position="58"/>
    </location>
</feature>
<evidence type="ECO:0000256" key="2">
    <source>
        <dbReference type="ARBA" id="ARBA00022912"/>
    </source>
</evidence>
<feature type="compositionally biased region" description="Polar residues" evidence="3">
    <location>
        <begin position="39"/>
        <end position="55"/>
    </location>
</feature>
<evidence type="ECO:0000259" key="4">
    <source>
        <dbReference type="PROSITE" id="PS50054"/>
    </source>
</evidence>
<feature type="domain" description="Tyrosine specific protein phosphatases" evidence="5">
    <location>
        <begin position="145"/>
        <end position="199"/>
    </location>
</feature>
<dbReference type="SMART" id="SM00195">
    <property type="entry name" value="DSPc"/>
    <property type="match status" value="1"/>
</dbReference>
<proteinExistence type="predicted"/>
<dbReference type="RefSeq" id="XP_017028717.1">
    <property type="nucleotide sequence ID" value="XM_017173228.3"/>
</dbReference>
<dbReference type="PROSITE" id="PS00383">
    <property type="entry name" value="TYR_PHOSPHATASE_1"/>
    <property type="match status" value="1"/>
</dbReference>